<name>A0A0C9UL76_SPHS4</name>
<feature type="non-terminal residue" evidence="1">
    <location>
        <position position="1"/>
    </location>
</feature>
<evidence type="ECO:0000313" key="1">
    <source>
        <dbReference type="EMBL" id="KIJ25965.1"/>
    </source>
</evidence>
<keyword evidence="2" id="KW-1185">Reference proteome</keyword>
<organism evidence="1 2">
    <name type="scientific">Sphaerobolus stellatus (strain SS14)</name>
    <dbReference type="NCBI Taxonomy" id="990650"/>
    <lineage>
        <taxon>Eukaryota</taxon>
        <taxon>Fungi</taxon>
        <taxon>Dikarya</taxon>
        <taxon>Basidiomycota</taxon>
        <taxon>Agaricomycotina</taxon>
        <taxon>Agaricomycetes</taxon>
        <taxon>Phallomycetidae</taxon>
        <taxon>Geastrales</taxon>
        <taxon>Sphaerobolaceae</taxon>
        <taxon>Sphaerobolus</taxon>
    </lineage>
</organism>
<dbReference type="AlphaFoldDB" id="A0A0C9UL76"/>
<accession>A0A0C9UL76</accession>
<sequence>LGVRSPDYHPVRTDYQAYIHLRNRFLRSPRGRLALLSGGILWRLAIDAIGYDAVLGFPAEEDMYFERTILASTGTCYGREKLADEEIDLICVAYYIE</sequence>
<protein>
    <submittedName>
        <fullName evidence="1">Uncharacterized protein</fullName>
    </submittedName>
</protein>
<reference evidence="1 2" key="1">
    <citation type="submission" date="2014-06" db="EMBL/GenBank/DDBJ databases">
        <title>Evolutionary Origins and Diversification of the Mycorrhizal Mutualists.</title>
        <authorList>
            <consortium name="DOE Joint Genome Institute"/>
            <consortium name="Mycorrhizal Genomics Consortium"/>
            <person name="Kohler A."/>
            <person name="Kuo A."/>
            <person name="Nagy L.G."/>
            <person name="Floudas D."/>
            <person name="Copeland A."/>
            <person name="Barry K.W."/>
            <person name="Cichocki N."/>
            <person name="Veneault-Fourrey C."/>
            <person name="LaButti K."/>
            <person name="Lindquist E.A."/>
            <person name="Lipzen A."/>
            <person name="Lundell T."/>
            <person name="Morin E."/>
            <person name="Murat C."/>
            <person name="Riley R."/>
            <person name="Ohm R."/>
            <person name="Sun H."/>
            <person name="Tunlid A."/>
            <person name="Henrissat B."/>
            <person name="Grigoriev I.V."/>
            <person name="Hibbett D.S."/>
            <person name="Martin F."/>
        </authorList>
    </citation>
    <scope>NUCLEOTIDE SEQUENCE [LARGE SCALE GENOMIC DNA]</scope>
    <source>
        <strain evidence="1 2">SS14</strain>
    </source>
</reference>
<evidence type="ECO:0000313" key="2">
    <source>
        <dbReference type="Proteomes" id="UP000054279"/>
    </source>
</evidence>
<proteinExistence type="predicted"/>
<dbReference type="HOGENOM" id="CLU_2401083_0_0_1"/>
<dbReference type="Proteomes" id="UP000054279">
    <property type="component" value="Unassembled WGS sequence"/>
</dbReference>
<dbReference type="OrthoDB" id="3270336at2759"/>
<gene>
    <name evidence="1" type="ORF">M422DRAFT_192812</name>
</gene>
<dbReference type="EMBL" id="KN837390">
    <property type="protein sequence ID" value="KIJ25965.1"/>
    <property type="molecule type" value="Genomic_DNA"/>
</dbReference>